<reference evidence="4 5" key="1">
    <citation type="submission" date="2019-11" db="EMBL/GenBank/DDBJ databases">
        <authorList>
            <person name="Zhang J."/>
            <person name="Sun C."/>
        </authorList>
    </citation>
    <scope>NUCLEOTIDE SEQUENCE [LARGE SCALE GENOMIC DNA]</scope>
    <source>
        <strain evidence="5">sp2</strain>
    </source>
</reference>
<feature type="active site" description="O-isoaspartyl threonine intermediate" evidence="1">
    <location>
        <position position="26"/>
    </location>
</feature>
<gene>
    <name evidence="4" type="ORF">GM160_02340</name>
</gene>
<organism evidence="4 5">
    <name type="scientific">Guyparkeria halophila</name>
    <dbReference type="NCBI Taxonomy" id="47960"/>
    <lineage>
        <taxon>Bacteria</taxon>
        <taxon>Pseudomonadati</taxon>
        <taxon>Pseudomonadota</taxon>
        <taxon>Gammaproteobacteria</taxon>
        <taxon>Chromatiales</taxon>
        <taxon>Thioalkalibacteraceae</taxon>
        <taxon>Guyparkeria</taxon>
    </lineage>
</organism>
<dbReference type="SUPFAM" id="SSF53774">
    <property type="entry name" value="Glutaminase/Asparaginase"/>
    <property type="match status" value="1"/>
</dbReference>
<dbReference type="AlphaFoldDB" id="A0A6I6D299"/>
<dbReference type="PIRSF" id="PIRSF500176">
    <property type="entry name" value="L_ASNase"/>
    <property type="match status" value="1"/>
</dbReference>
<dbReference type="RefSeq" id="WP_156227841.1">
    <property type="nucleotide sequence ID" value="NZ_CP046415.1"/>
</dbReference>
<feature type="domain" description="L-asparaginase N-terminal" evidence="3">
    <location>
        <begin position="18"/>
        <end position="166"/>
    </location>
</feature>
<proteinExistence type="predicted"/>
<evidence type="ECO:0000313" key="4">
    <source>
        <dbReference type="EMBL" id="QGT77824.1"/>
    </source>
</evidence>
<dbReference type="PIRSF" id="PIRSF001220">
    <property type="entry name" value="L-ASNase_gatD"/>
    <property type="match status" value="1"/>
</dbReference>
<dbReference type="Proteomes" id="UP000427716">
    <property type="component" value="Chromosome"/>
</dbReference>
<dbReference type="InterPro" id="IPR036152">
    <property type="entry name" value="Asp/glu_Ase-like_sf"/>
</dbReference>
<dbReference type="InterPro" id="IPR027474">
    <property type="entry name" value="L-asparaginase_N"/>
</dbReference>
<evidence type="ECO:0000256" key="1">
    <source>
        <dbReference type="PIRSR" id="PIRSR001220-1"/>
    </source>
</evidence>
<evidence type="ECO:0000256" key="2">
    <source>
        <dbReference type="PIRSR" id="PIRSR001220-2"/>
    </source>
</evidence>
<dbReference type="InterPro" id="IPR037152">
    <property type="entry name" value="L-asparaginase_N_sf"/>
</dbReference>
<name>A0A6I6D299_9GAMM</name>
<keyword evidence="5" id="KW-1185">Reference proteome</keyword>
<protein>
    <submittedName>
        <fullName evidence="4">Asparaginase</fullName>
    </submittedName>
</protein>
<dbReference type="Gene3D" id="3.40.50.1170">
    <property type="entry name" value="L-asparaginase, N-terminal domain"/>
    <property type="match status" value="1"/>
</dbReference>
<accession>A0A6I6D299</accession>
<dbReference type="Pfam" id="PF00710">
    <property type="entry name" value="Asparaginase"/>
    <property type="match status" value="1"/>
</dbReference>
<evidence type="ECO:0000259" key="3">
    <source>
        <dbReference type="Pfam" id="PF00710"/>
    </source>
</evidence>
<feature type="binding site" evidence="2">
    <location>
        <position position="70"/>
    </location>
    <ligand>
        <name>substrate</name>
    </ligand>
</feature>
<dbReference type="EMBL" id="CP046415">
    <property type="protein sequence ID" value="QGT77824.1"/>
    <property type="molecule type" value="Genomic_DNA"/>
</dbReference>
<dbReference type="GO" id="GO:0004067">
    <property type="term" value="F:asparaginase activity"/>
    <property type="evidence" value="ECO:0007669"/>
    <property type="project" value="UniProtKB-UniRule"/>
</dbReference>
<sequence length="188" mass="19997">MGTGTADQVVGLAEQQPVILVDTGGTFNKRYRPRDGSLVVEPGAQAAREILRSAERNLDIDWLQPVCKDSLEMTDVDRETIVASLCEAVARRPDAPIVVVHGTDTMARTGEVLARAFPGHCVVLTGAMRPYEIDPVEPALNLGLALGFVQGAPAPGVYLAMSGLVRRLGELEKDRAAARFRPVAPAGG</sequence>
<dbReference type="InterPro" id="IPR006034">
    <property type="entry name" value="Asparaginase/glutaminase-like"/>
</dbReference>
<feature type="binding site" evidence="2">
    <location>
        <begin position="103"/>
        <end position="104"/>
    </location>
    <ligand>
        <name>substrate</name>
    </ligand>
</feature>
<dbReference type="KEGG" id="ghl:GM160_02340"/>
<dbReference type="PROSITE" id="PS51732">
    <property type="entry name" value="ASN_GLN_ASE_3"/>
    <property type="match status" value="1"/>
</dbReference>
<evidence type="ECO:0000313" key="5">
    <source>
        <dbReference type="Proteomes" id="UP000427716"/>
    </source>
</evidence>